<dbReference type="AlphaFoldDB" id="A0A0D0V4S4"/>
<dbReference type="InterPro" id="IPR024072">
    <property type="entry name" value="DHFR-like_dom_sf"/>
</dbReference>
<dbReference type="SUPFAM" id="SSF53597">
    <property type="entry name" value="Dihydrofolate reductase-like"/>
    <property type="match status" value="1"/>
</dbReference>
<name>A0A0D0V4S4_9TREE</name>
<evidence type="ECO:0000313" key="2">
    <source>
        <dbReference type="Proteomes" id="UP000053392"/>
    </source>
</evidence>
<keyword evidence="2" id="KW-1185">Reference proteome</keyword>
<dbReference type="HOGENOM" id="CLU_2757704_0_0_1"/>
<dbReference type="Gene3D" id="3.40.430.10">
    <property type="entry name" value="Dihydrofolate Reductase, subunit A"/>
    <property type="match status" value="1"/>
</dbReference>
<reference evidence="1 2" key="1">
    <citation type="submission" date="2015-01" db="EMBL/GenBank/DDBJ databases">
        <title>The Genome Sequence of Cryptococcus gattii Ram5.</title>
        <authorList>
            <consortium name="The Broad Institute Genomics Platform"/>
            <person name="Cuomo C."/>
            <person name="Litvintseva A."/>
            <person name="Chen Y."/>
            <person name="Heitman J."/>
            <person name="Sun S."/>
            <person name="Springer D."/>
            <person name="Dromer F."/>
            <person name="Young S."/>
            <person name="Zeng Q."/>
            <person name="Gargeya S."/>
            <person name="Abouelleil A."/>
            <person name="Alvarado L."/>
            <person name="Chapman S.B."/>
            <person name="Gainer-Dewar J."/>
            <person name="Goldberg J."/>
            <person name="Griggs A."/>
            <person name="Gujja S."/>
            <person name="Hansen M."/>
            <person name="Howarth C."/>
            <person name="Imamovic A."/>
            <person name="Larimer J."/>
            <person name="Murphy C."/>
            <person name="Naylor J."/>
            <person name="Pearson M."/>
            <person name="Priest M."/>
            <person name="Roberts A."/>
            <person name="Saif S."/>
            <person name="Shea T."/>
            <person name="Sykes S."/>
            <person name="Wortman J."/>
            <person name="Nusbaum C."/>
            <person name="Birren B."/>
        </authorList>
    </citation>
    <scope>NUCLEOTIDE SEQUENCE [LARGE SCALE GENOMIC DNA]</scope>
    <source>
        <strain evidence="1 2">Ram5</strain>
    </source>
</reference>
<proteinExistence type="predicted"/>
<dbReference type="Proteomes" id="UP000053392">
    <property type="component" value="Unassembled WGS sequence"/>
</dbReference>
<gene>
    <name evidence="1" type="ORF">I313_01625</name>
</gene>
<accession>A0A0D0V4S4</accession>
<evidence type="ECO:0000313" key="1">
    <source>
        <dbReference type="EMBL" id="KIR42401.1"/>
    </source>
</evidence>
<sequence length="70" mass="7419">MIEGGSRVLSSFLHTLKRDDGSKLVDTVVVTVAPTFIGEGGEDKGLPALQTVHTETMGKDSVMICTVDVE</sequence>
<dbReference type="OrthoDB" id="5432at2759"/>
<protein>
    <submittedName>
        <fullName evidence="1">Unplaced genomic scaffold supercont1.3, whole genome shotgun sequence</fullName>
    </submittedName>
</protein>
<dbReference type="EMBL" id="KN847898">
    <property type="protein sequence ID" value="KIR42401.1"/>
    <property type="molecule type" value="Genomic_DNA"/>
</dbReference>
<organism evidence="1 2">
    <name type="scientific">Cryptococcus deuterogattii Ram5</name>
    <dbReference type="NCBI Taxonomy" id="1296110"/>
    <lineage>
        <taxon>Eukaryota</taxon>
        <taxon>Fungi</taxon>
        <taxon>Dikarya</taxon>
        <taxon>Basidiomycota</taxon>
        <taxon>Agaricomycotina</taxon>
        <taxon>Tremellomycetes</taxon>
        <taxon>Tremellales</taxon>
        <taxon>Cryptococcaceae</taxon>
        <taxon>Cryptococcus</taxon>
        <taxon>Cryptococcus gattii species complex</taxon>
    </lineage>
</organism>